<feature type="transmembrane region" description="Helical" evidence="1">
    <location>
        <begin position="12"/>
        <end position="30"/>
    </location>
</feature>
<feature type="domain" description="MgtC/SapB/SrpB/YhiD N-terminal" evidence="2">
    <location>
        <begin position="17"/>
        <end position="156"/>
    </location>
</feature>
<dbReference type="PANTHER" id="PTHR39084">
    <property type="entry name" value="MEMBRANE PROTEIN-RELATED"/>
    <property type="match status" value="1"/>
</dbReference>
<feature type="transmembrane region" description="Helical" evidence="1">
    <location>
        <begin position="198"/>
        <end position="216"/>
    </location>
</feature>
<dbReference type="PANTHER" id="PTHR39084:SF1">
    <property type="entry name" value="DUF4010 DOMAIN-CONTAINING PROTEIN"/>
    <property type="match status" value="1"/>
</dbReference>
<dbReference type="Pfam" id="PF13194">
    <property type="entry name" value="DUF4010"/>
    <property type="match status" value="1"/>
</dbReference>
<dbReference type="Pfam" id="PF02308">
    <property type="entry name" value="MgtC"/>
    <property type="match status" value="1"/>
</dbReference>
<name>A0A0V8RV02_PYROC</name>
<dbReference type="InterPro" id="IPR025105">
    <property type="entry name" value="DUF4010"/>
</dbReference>
<evidence type="ECO:0000256" key="1">
    <source>
        <dbReference type="SAM" id="Phobius"/>
    </source>
</evidence>
<feature type="transmembrane region" description="Helical" evidence="1">
    <location>
        <begin position="358"/>
        <end position="383"/>
    </location>
</feature>
<feature type="domain" description="DUF4010" evidence="3">
    <location>
        <begin position="204"/>
        <end position="410"/>
    </location>
</feature>
<dbReference type="AlphaFoldDB" id="A0A0V8RV02"/>
<proteinExistence type="predicted"/>
<evidence type="ECO:0000313" key="5">
    <source>
        <dbReference type="Proteomes" id="UP000053352"/>
    </source>
</evidence>
<dbReference type="RefSeq" id="WP_058370559.1">
    <property type="nucleotide sequence ID" value="NZ_LNTB01000001.1"/>
</dbReference>
<comment type="caution">
    <text evidence="4">The sequence shown here is derived from an EMBL/GenBank/DDBJ whole genome shotgun (WGS) entry which is preliminary data.</text>
</comment>
<protein>
    <submittedName>
        <fullName evidence="4">Uncharacterized protein</fullName>
    </submittedName>
</protein>
<sequence length="444" mass="47437">MSLSAAGSVEASMLGRIIVAFLSGMLIGIEREKARAAIARKKRRSMGIEEIVAKEFPGIRTFSLIAVYAAVVGVMWSSGLISDFQMVMLLLIFAVVVAVFSAYRLLVSRMAGITTIVVIMVDFVVGLLAGLGEVLLAASVAVLTTFVLAIKLPAEKMVGRIRYEELLWALELGVVLVVVGPILFSFNYEFYGISLRSLYLFFALVLATSYLGYIMARLKGNEGLAYAALFGGMANSEATLMALLGLVPRELRRSLAFHITVLANSAMIIRNAVIAVAAAYLTGTGHSASSDFTPLLLATAASIAPVFFSWRSSLRPGASMQAVRIENPLRFSAAAKSTLFYLFITFLAYIVRHSGVASLLLVMVVGGFVSSSATILALFSLGGLAPFQLARLAVVATMASVMNKVLYAYLVDKERETLRRVTLACLLQTGLMVVGLLPGVGPGS</sequence>
<feature type="transmembrane region" description="Helical" evidence="1">
    <location>
        <begin position="292"/>
        <end position="311"/>
    </location>
</feature>
<organism evidence="4 5">
    <name type="scientific">Pyrodictium occultum</name>
    <dbReference type="NCBI Taxonomy" id="2309"/>
    <lineage>
        <taxon>Archaea</taxon>
        <taxon>Thermoproteota</taxon>
        <taxon>Thermoprotei</taxon>
        <taxon>Desulfurococcales</taxon>
        <taxon>Pyrodictiaceae</taxon>
        <taxon>Pyrodictium</taxon>
    </lineage>
</organism>
<keyword evidence="5" id="KW-1185">Reference proteome</keyword>
<dbReference type="EMBL" id="LNTB01000001">
    <property type="protein sequence ID" value="KSW11881.1"/>
    <property type="molecule type" value="Genomic_DNA"/>
</dbReference>
<feature type="transmembrane region" description="Helical" evidence="1">
    <location>
        <begin position="389"/>
        <end position="409"/>
    </location>
</feature>
<evidence type="ECO:0000259" key="2">
    <source>
        <dbReference type="Pfam" id="PF02308"/>
    </source>
</evidence>
<evidence type="ECO:0000259" key="3">
    <source>
        <dbReference type="Pfam" id="PF13194"/>
    </source>
</evidence>
<feature type="transmembrane region" description="Helical" evidence="1">
    <location>
        <begin position="110"/>
        <end position="129"/>
    </location>
</feature>
<reference evidence="4 5" key="1">
    <citation type="submission" date="2015-11" db="EMBL/GenBank/DDBJ databases">
        <title>Genome sequence of Pyrodictium occultum PL-19, a marine hyperthermophilic archaeon isolated from Volcano, Italy.</title>
        <authorList>
            <person name="Utturkar S."/>
            <person name="Huber H."/>
            <person name="Leptihn S."/>
            <person name="Brown S."/>
            <person name="Stetter K.O."/>
            <person name="Podar M."/>
        </authorList>
    </citation>
    <scope>NUCLEOTIDE SEQUENCE [LARGE SCALE GENOMIC DNA]</scope>
    <source>
        <strain evidence="4 5">PL-19</strain>
    </source>
</reference>
<feature type="transmembrane region" description="Helical" evidence="1">
    <location>
        <begin position="166"/>
        <end position="186"/>
    </location>
</feature>
<feature type="transmembrane region" description="Helical" evidence="1">
    <location>
        <begin position="51"/>
        <end position="78"/>
    </location>
</feature>
<evidence type="ECO:0000313" key="4">
    <source>
        <dbReference type="EMBL" id="KSW11881.1"/>
    </source>
</evidence>
<feature type="transmembrane region" description="Helical" evidence="1">
    <location>
        <begin position="421"/>
        <end position="441"/>
    </location>
</feature>
<dbReference type="InterPro" id="IPR049177">
    <property type="entry name" value="MgtC_SapB_SrpB_YhiD_N"/>
</dbReference>
<dbReference type="OrthoDB" id="187863at2157"/>
<gene>
    <name evidence="4" type="ORF">CF15_03520</name>
</gene>
<accession>A0A0V8RV02</accession>
<keyword evidence="1" id="KW-0472">Membrane</keyword>
<keyword evidence="1" id="KW-1133">Transmembrane helix</keyword>
<feature type="transmembrane region" description="Helical" evidence="1">
    <location>
        <begin position="256"/>
        <end position="280"/>
    </location>
</feature>
<feature type="transmembrane region" description="Helical" evidence="1">
    <location>
        <begin position="223"/>
        <end position="244"/>
    </location>
</feature>
<feature type="transmembrane region" description="Helical" evidence="1">
    <location>
        <begin position="84"/>
        <end position="103"/>
    </location>
</feature>
<dbReference type="Proteomes" id="UP000053352">
    <property type="component" value="Unassembled WGS sequence"/>
</dbReference>
<keyword evidence="1" id="KW-0812">Transmembrane</keyword>